<keyword evidence="8" id="KW-0249">Electron transport</keyword>
<evidence type="ECO:0000256" key="5">
    <source>
        <dbReference type="ARBA" id="ARBA00022723"/>
    </source>
</evidence>
<keyword evidence="6" id="KW-0732">Signal</keyword>
<evidence type="ECO:0000256" key="4">
    <source>
        <dbReference type="ARBA" id="ARBA00022505"/>
    </source>
</evidence>
<dbReference type="CDD" id="cd02790">
    <property type="entry name" value="MopB_CT_Formate-Dh_H"/>
    <property type="match status" value="1"/>
</dbReference>
<organism evidence="18 19">
    <name type="scientific">Syntrophus aciditrophicus (strain SB)</name>
    <dbReference type="NCBI Taxonomy" id="56780"/>
    <lineage>
        <taxon>Bacteria</taxon>
        <taxon>Pseudomonadati</taxon>
        <taxon>Thermodesulfobacteriota</taxon>
        <taxon>Syntrophia</taxon>
        <taxon>Syntrophales</taxon>
        <taxon>Syntrophaceae</taxon>
        <taxon>Syntrophus</taxon>
    </lineage>
</organism>
<evidence type="ECO:0000256" key="12">
    <source>
        <dbReference type="ARBA" id="ARBA00023063"/>
    </source>
</evidence>
<dbReference type="GO" id="GO:0003954">
    <property type="term" value="F:NADH dehydrogenase activity"/>
    <property type="evidence" value="ECO:0007669"/>
    <property type="project" value="TreeGrafter"/>
</dbReference>
<comment type="function">
    <text evidence="14">Catalytic subunit of the periplasmic nitrate reductase complex NapAB. Receives electrons from NapB and catalyzes the reduction of nitrate to nitrite.</text>
</comment>
<dbReference type="GO" id="GO:0050140">
    <property type="term" value="F:nitrate reductase (cytochrome) activity"/>
    <property type="evidence" value="ECO:0007669"/>
    <property type="project" value="UniProtKB-EC"/>
</dbReference>
<dbReference type="InterPro" id="IPR041925">
    <property type="entry name" value="CT_Formate-Dh_H"/>
</dbReference>
<evidence type="ECO:0000256" key="6">
    <source>
        <dbReference type="ARBA" id="ARBA00022729"/>
    </source>
</evidence>
<dbReference type="KEGG" id="sat:SYN_02138"/>
<dbReference type="InterPro" id="IPR009010">
    <property type="entry name" value="Asp_de-COase-like_dom_sf"/>
</dbReference>
<dbReference type="AlphaFoldDB" id="Q2LS98"/>
<comment type="cofactor">
    <cofactor evidence="1">
        <name>Mo-bis(molybdopterin guanine dinucleotide)</name>
        <dbReference type="ChEBI" id="CHEBI:60539"/>
    </cofactor>
</comment>
<keyword evidence="7" id="KW-0574">Periplasm</keyword>
<dbReference type="EC" id="1.9.6.1" evidence="15"/>
<dbReference type="GO" id="GO:0051539">
    <property type="term" value="F:4 iron, 4 sulfur cluster binding"/>
    <property type="evidence" value="ECO:0007669"/>
    <property type="project" value="UniProtKB-KW"/>
</dbReference>
<dbReference type="GO" id="GO:0043546">
    <property type="term" value="F:molybdopterin cofactor binding"/>
    <property type="evidence" value="ECO:0007669"/>
    <property type="project" value="InterPro"/>
</dbReference>
<dbReference type="InParanoid" id="Q2LS98"/>
<dbReference type="HOGENOM" id="CLU_000422_13_4_7"/>
<evidence type="ECO:0000313" key="18">
    <source>
        <dbReference type="EMBL" id="ABC76958.1"/>
    </source>
</evidence>
<evidence type="ECO:0000256" key="13">
    <source>
        <dbReference type="ARBA" id="ARBA00052176"/>
    </source>
</evidence>
<dbReference type="InterPro" id="IPR050123">
    <property type="entry name" value="Prok_molybdopt-oxidoreductase"/>
</dbReference>
<reference evidence="18 19" key="1">
    <citation type="journal article" date="2007" name="Proc. Natl. Acad. Sci. U.S.A.">
        <title>The genome of Syntrophus aciditrophicus: life at the thermodynamic limit of microbial growth.</title>
        <authorList>
            <person name="McInerney M.J."/>
            <person name="Rohlin L."/>
            <person name="Mouttaki H."/>
            <person name="Kim U."/>
            <person name="Krupp R.S."/>
            <person name="Rios-Hernandez L."/>
            <person name="Sieber J."/>
            <person name="Struchtemeyer C.G."/>
            <person name="Bhattacharyya A."/>
            <person name="Campbell J.W."/>
            <person name="Gunsalus R.P."/>
        </authorList>
    </citation>
    <scope>NUCLEOTIDE SEQUENCE [LARGE SCALE GENOMIC DNA]</scope>
    <source>
        <strain evidence="18 19">SB</strain>
    </source>
</reference>
<dbReference type="Gene3D" id="2.40.40.20">
    <property type="match status" value="1"/>
</dbReference>
<evidence type="ECO:0000256" key="3">
    <source>
        <dbReference type="ARBA" id="ARBA00022485"/>
    </source>
</evidence>
<evidence type="ECO:0000256" key="14">
    <source>
        <dbReference type="ARBA" id="ARBA00055000"/>
    </source>
</evidence>
<dbReference type="SUPFAM" id="SSF53706">
    <property type="entry name" value="Formate dehydrogenase/DMSO reductase, domains 1-3"/>
    <property type="match status" value="1"/>
</dbReference>
<comment type="cofactor">
    <cofactor evidence="2">
        <name>[4Fe-4S] cluster</name>
        <dbReference type="ChEBI" id="CHEBI:49883"/>
    </cofactor>
</comment>
<dbReference type="FunCoup" id="Q2LS98">
    <property type="interactions" value="150"/>
</dbReference>
<keyword evidence="12" id="KW-0534">Nitrate assimilation</keyword>
<dbReference type="eggNOG" id="COG3383">
    <property type="taxonomic scope" value="Bacteria"/>
</dbReference>
<dbReference type="Proteomes" id="UP000001933">
    <property type="component" value="Chromosome"/>
</dbReference>
<keyword evidence="8" id="KW-0813">Transport</keyword>
<evidence type="ECO:0000256" key="1">
    <source>
        <dbReference type="ARBA" id="ARBA00001942"/>
    </source>
</evidence>
<feature type="domain" description="Molybdopterin dinucleotide-binding" evidence="17">
    <location>
        <begin position="422"/>
        <end position="527"/>
    </location>
</feature>
<dbReference type="InterPro" id="IPR006657">
    <property type="entry name" value="MoPterin_dinucl-bd_dom"/>
</dbReference>
<dbReference type="PANTHER" id="PTHR43105:SF14">
    <property type="entry name" value="FORMATE DEHYDROGENASE H"/>
    <property type="match status" value="1"/>
</dbReference>
<evidence type="ECO:0000256" key="8">
    <source>
        <dbReference type="ARBA" id="ARBA00022982"/>
    </source>
</evidence>
<dbReference type="GO" id="GO:0046872">
    <property type="term" value="F:metal ion binding"/>
    <property type="evidence" value="ECO:0007669"/>
    <property type="project" value="UniProtKB-KW"/>
</dbReference>
<dbReference type="InterPro" id="IPR006656">
    <property type="entry name" value="Mopterin_OxRdtase"/>
</dbReference>
<evidence type="ECO:0000256" key="9">
    <source>
        <dbReference type="ARBA" id="ARBA00023002"/>
    </source>
</evidence>
<dbReference type="GO" id="GO:0016020">
    <property type="term" value="C:membrane"/>
    <property type="evidence" value="ECO:0007669"/>
    <property type="project" value="TreeGrafter"/>
</dbReference>
<keyword evidence="11" id="KW-0411">Iron-sulfur</keyword>
<evidence type="ECO:0000256" key="2">
    <source>
        <dbReference type="ARBA" id="ARBA00001966"/>
    </source>
</evidence>
<keyword evidence="4" id="KW-0500">Molybdenum</keyword>
<feature type="domain" description="Molybdopterin oxidoreductase" evidence="16">
    <location>
        <begin position="6"/>
        <end position="339"/>
    </location>
</feature>
<evidence type="ECO:0000256" key="10">
    <source>
        <dbReference type="ARBA" id="ARBA00023004"/>
    </source>
</evidence>
<keyword evidence="9" id="KW-0560">Oxidoreductase</keyword>
<evidence type="ECO:0000259" key="17">
    <source>
        <dbReference type="Pfam" id="PF01568"/>
    </source>
</evidence>
<dbReference type="FunFam" id="2.40.40.20:FF:000005">
    <property type="entry name" value="Periplasmic nitrate reductase"/>
    <property type="match status" value="1"/>
</dbReference>
<evidence type="ECO:0000313" key="19">
    <source>
        <dbReference type="Proteomes" id="UP000001933"/>
    </source>
</evidence>
<evidence type="ECO:0000256" key="11">
    <source>
        <dbReference type="ARBA" id="ARBA00023014"/>
    </source>
</evidence>
<comment type="catalytic activity">
    <reaction evidence="13">
        <text>2 Fe(II)-[cytochrome] + nitrate + 2 H(+) = 2 Fe(III)-[cytochrome] + nitrite + H2O</text>
        <dbReference type="Rhea" id="RHEA:12909"/>
        <dbReference type="Rhea" id="RHEA-COMP:11777"/>
        <dbReference type="Rhea" id="RHEA-COMP:11778"/>
        <dbReference type="ChEBI" id="CHEBI:15377"/>
        <dbReference type="ChEBI" id="CHEBI:15378"/>
        <dbReference type="ChEBI" id="CHEBI:16301"/>
        <dbReference type="ChEBI" id="CHEBI:17632"/>
        <dbReference type="ChEBI" id="CHEBI:29033"/>
        <dbReference type="ChEBI" id="CHEBI:29034"/>
        <dbReference type="EC" id="1.9.6.1"/>
    </reaction>
</comment>
<keyword evidence="3" id="KW-0004">4Fe-4S</keyword>
<evidence type="ECO:0000256" key="15">
    <source>
        <dbReference type="ARBA" id="ARBA00067026"/>
    </source>
</evidence>
<sequence>MFGSGAMTNSIREVPVSEGYLLIGTNTTDNHPVIGSMIKAQVVNKGKKLIVADPRRIELAKYADYFFQIKPGTNIAILNGFMHVLVKEGLYDRKYVAERCEGFDELAKTLEKYTPEYVAEICGLENGEDIPKAARLMAACKPFALYYAMGITQFISGVNGVKSTANLQMLMGNLGIPGGGVNPLRGQNNVQGACDMGALNAVYPAYQTVASEENKAKFEKAWGASGLSMKPGLTVVEMFNAAIAGQLKAAYVMGENPVVSDPNQHHIIEGLNALEFLVVQDIVLTETAQYADVVLPAYAFLEKEGTATNTERRVQPMHKVVAPWGEARDDWWIIMQIANRMGMNWNYGKAEDIFEEIRTVTPSYAGITYDRIEKELIQWPCPTEDHPGTQVLHKDKFSRGLGLLTAIDYTPPAEETDSEYPLILTTGRLLEHFHTGTMSRNSRILDEIVPEGYVELNPNEASNYNIADGEVISVSTRRGSIRIKAKISEKPKAGVVFMPFHFFETCANVLTIDALDPVCKIPEYKVCSCKIEKIYL</sequence>
<dbReference type="Gene3D" id="3.40.50.740">
    <property type="match status" value="1"/>
</dbReference>
<dbReference type="Pfam" id="PF01568">
    <property type="entry name" value="Molydop_binding"/>
    <property type="match status" value="1"/>
</dbReference>
<keyword evidence="19" id="KW-1185">Reference proteome</keyword>
<name>Q2LS98_SYNAS</name>
<dbReference type="Pfam" id="PF00384">
    <property type="entry name" value="Molybdopterin"/>
    <property type="match status" value="1"/>
</dbReference>
<dbReference type="SUPFAM" id="SSF50692">
    <property type="entry name" value="ADC-like"/>
    <property type="match status" value="1"/>
</dbReference>
<evidence type="ECO:0000259" key="16">
    <source>
        <dbReference type="Pfam" id="PF00384"/>
    </source>
</evidence>
<dbReference type="STRING" id="56780.SYN_02138"/>
<dbReference type="GO" id="GO:0042128">
    <property type="term" value="P:nitrate assimilation"/>
    <property type="evidence" value="ECO:0007669"/>
    <property type="project" value="UniProtKB-KW"/>
</dbReference>
<dbReference type="PANTHER" id="PTHR43105">
    <property type="entry name" value="RESPIRATORY NITRATE REDUCTASE"/>
    <property type="match status" value="1"/>
</dbReference>
<evidence type="ECO:0000256" key="7">
    <source>
        <dbReference type="ARBA" id="ARBA00022764"/>
    </source>
</evidence>
<protein>
    <recommendedName>
        <fullName evidence="15">nitrate reductase (cytochrome)</fullName>
        <ecNumber evidence="15">1.9.6.1</ecNumber>
    </recommendedName>
</protein>
<proteinExistence type="predicted"/>
<accession>Q2LS98</accession>
<dbReference type="Gene3D" id="3.40.228.10">
    <property type="entry name" value="Dimethylsulfoxide Reductase, domain 2"/>
    <property type="match status" value="1"/>
</dbReference>
<dbReference type="GO" id="GO:0022904">
    <property type="term" value="P:respiratory electron transport chain"/>
    <property type="evidence" value="ECO:0007669"/>
    <property type="project" value="TreeGrafter"/>
</dbReference>
<keyword evidence="5" id="KW-0479">Metal-binding</keyword>
<dbReference type="EMBL" id="CP000252">
    <property type="protein sequence ID" value="ABC76958.1"/>
    <property type="molecule type" value="Genomic_DNA"/>
</dbReference>
<keyword evidence="10" id="KW-0408">Iron</keyword>
<gene>
    <name evidence="18" type="ORF">SYN_02138</name>
</gene>